<reference evidence="1 2" key="1">
    <citation type="journal article" date="2019" name="PLoS Biol.">
        <title>Sex chromosomes control vertical transmission of feminizing Wolbachia symbionts in an isopod.</title>
        <authorList>
            <person name="Becking T."/>
            <person name="Chebbi M.A."/>
            <person name="Giraud I."/>
            <person name="Moumen B."/>
            <person name="Laverre T."/>
            <person name="Caubet Y."/>
            <person name="Peccoud J."/>
            <person name="Gilbert C."/>
            <person name="Cordaux R."/>
        </authorList>
    </citation>
    <scope>NUCLEOTIDE SEQUENCE [LARGE SCALE GENOMIC DNA]</scope>
    <source>
        <strain evidence="1">ANa2</strain>
        <tissue evidence="1">Whole body excluding digestive tract and cuticle</tissue>
    </source>
</reference>
<dbReference type="EMBL" id="SEYY01000605">
    <property type="protein sequence ID" value="KAB7506861.1"/>
    <property type="molecule type" value="Genomic_DNA"/>
</dbReference>
<proteinExistence type="predicted"/>
<comment type="caution">
    <text evidence="1">The sequence shown here is derived from an EMBL/GenBank/DDBJ whole genome shotgun (WGS) entry which is preliminary data.</text>
</comment>
<organism evidence="1 2">
    <name type="scientific">Armadillidium nasatum</name>
    <dbReference type="NCBI Taxonomy" id="96803"/>
    <lineage>
        <taxon>Eukaryota</taxon>
        <taxon>Metazoa</taxon>
        <taxon>Ecdysozoa</taxon>
        <taxon>Arthropoda</taxon>
        <taxon>Crustacea</taxon>
        <taxon>Multicrustacea</taxon>
        <taxon>Malacostraca</taxon>
        <taxon>Eumalacostraca</taxon>
        <taxon>Peracarida</taxon>
        <taxon>Isopoda</taxon>
        <taxon>Oniscidea</taxon>
        <taxon>Crinocheta</taxon>
        <taxon>Armadillidiidae</taxon>
        <taxon>Armadillidium</taxon>
    </lineage>
</organism>
<dbReference type="OrthoDB" id="6395771at2759"/>
<name>A0A5N5TL34_9CRUS</name>
<protein>
    <submittedName>
        <fullName evidence="1">Uncharacterized protein</fullName>
    </submittedName>
</protein>
<evidence type="ECO:0000313" key="2">
    <source>
        <dbReference type="Proteomes" id="UP000326759"/>
    </source>
</evidence>
<evidence type="ECO:0000313" key="1">
    <source>
        <dbReference type="EMBL" id="KAB7506861.1"/>
    </source>
</evidence>
<sequence length="80" mass="9433">MDVKREIKIEDEFSDFTQDDALNSHLEEGLEEKEIQKMDNLKIEVKNEIEVKSEPIYIVEEDISKDQLFEDTSELDKSQV</sequence>
<keyword evidence="2" id="KW-1185">Reference proteome</keyword>
<dbReference type="Proteomes" id="UP000326759">
    <property type="component" value="Unassembled WGS sequence"/>
</dbReference>
<gene>
    <name evidence="1" type="ORF">Anas_05212</name>
</gene>
<dbReference type="AlphaFoldDB" id="A0A5N5TL34"/>
<accession>A0A5N5TL34</accession>